<name>A0A2W5HLB3_9BACT</name>
<dbReference type="SUPFAM" id="SSF102522">
    <property type="entry name" value="Bacterial fluorinating enzyme, N-terminal domain"/>
    <property type="match status" value="1"/>
</dbReference>
<protein>
    <submittedName>
        <fullName evidence="1">Uncharacterized protein</fullName>
    </submittedName>
</protein>
<accession>A0A2W5HLB3</accession>
<evidence type="ECO:0000313" key="2">
    <source>
        <dbReference type="Proteomes" id="UP000249739"/>
    </source>
</evidence>
<dbReference type="Proteomes" id="UP000249739">
    <property type="component" value="Unassembled WGS sequence"/>
</dbReference>
<organism evidence="1 2">
    <name type="scientific">Micavibrio aeruginosavorus</name>
    <dbReference type="NCBI Taxonomy" id="349221"/>
    <lineage>
        <taxon>Bacteria</taxon>
        <taxon>Pseudomonadati</taxon>
        <taxon>Bdellovibrionota</taxon>
        <taxon>Bdellovibrionia</taxon>
        <taxon>Bdellovibrionales</taxon>
        <taxon>Pseudobdellovibrionaceae</taxon>
        <taxon>Micavibrio</taxon>
    </lineage>
</organism>
<sequence>MTDKNIIYVIADYGDLHDLAFAEVTQKIYAELDGMDCHLQNFAVPAFDTYATGFALAQTAINSKLGARHKFFVNTAPRKDDLTPRVKNSGEGFVYARLKNGVEICAVNSGHSLAFIKEAAEEIREIKCEKHGSQFRSRDIFPPAFARIVKGDYSILGDDVMDQVPDFPENVLCYTDGYGNMKCSIDPAKLDNFKNKHLILDINGRQQIARAADGIFGVADGEYCISQGSSGWTLPSGKQVKFTEVVKRGGNAAKTFGKPPGGLPIHWREIPN</sequence>
<dbReference type="EMBL" id="QFOT01000024">
    <property type="protein sequence ID" value="PZP56472.1"/>
    <property type="molecule type" value="Genomic_DNA"/>
</dbReference>
<evidence type="ECO:0000313" key="1">
    <source>
        <dbReference type="EMBL" id="PZP56472.1"/>
    </source>
</evidence>
<dbReference type="InterPro" id="IPR023228">
    <property type="entry name" value="SAM_OH_AdoTrfase_N_sf"/>
</dbReference>
<reference evidence="1 2" key="1">
    <citation type="submission" date="2017-08" db="EMBL/GenBank/DDBJ databases">
        <title>Infants hospitalized years apart are colonized by the same room-sourced microbial strains.</title>
        <authorList>
            <person name="Brooks B."/>
            <person name="Olm M.R."/>
            <person name="Firek B.A."/>
            <person name="Baker R."/>
            <person name="Thomas B.C."/>
            <person name="Morowitz M.J."/>
            <person name="Banfield J.F."/>
        </authorList>
    </citation>
    <scope>NUCLEOTIDE SEQUENCE [LARGE SCALE GENOMIC DNA]</scope>
    <source>
        <strain evidence="1">S2_006_000_R2_64</strain>
    </source>
</reference>
<comment type="caution">
    <text evidence="1">The sequence shown here is derived from an EMBL/GenBank/DDBJ whole genome shotgun (WGS) entry which is preliminary data.</text>
</comment>
<proteinExistence type="predicted"/>
<dbReference type="Gene3D" id="3.40.50.10790">
    <property type="entry name" value="S-adenosyl-l-methionine hydroxide adenosyltransferase, N-terminal"/>
    <property type="match status" value="1"/>
</dbReference>
<gene>
    <name evidence="1" type="ORF">DI586_03515</name>
</gene>
<dbReference type="AlphaFoldDB" id="A0A2W5HLB3"/>